<dbReference type="STRING" id="745411.B3C1_17842"/>
<keyword evidence="15" id="KW-1185">Reference proteome</keyword>
<feature type="domain" description="Peptidase M50" evidence="13">
    <location>
        <begin position="139"/>
        <end position="212"/>
    </location>
</feature>
<dbReference type="GO" id="GO:0008237">
    <property type="term" value="F:metallopeptidase activity"/>
    <property type="evidence" value="ECO:0007669"/>
    <property type="project" value="UniProtKB-KW"/>
</dbReference>
<reference evidence="14 15" key="1">
    <citation type="journal article" date="2012" name="J. Bacteriol.">
        <title>Genome Sequence of Gallaecimonas xiamenensis Type Strain 3-C-1.</title>
        <authorList>
            <person name="Lai Q."/>
            <person name="Wang L."/>
            <person name="Wang W."/>
            <person name="Shao Z."/>
        </authorList>
    </citation>
    <scope>NUCLEOTIDE SEQUENCE [LARGE SCALE GENOMIC DNA]</scope>
    <source>
        <strain evidence="14 15">3-C-1</strain>
    </source>
</reference>
<dbReference type="eggNOG" id="COG1994">
    <property type="taxonomic scope" value="Bacteria"/>
</dbReference>
<dbReference type="GO" id="GO:0006508">
    <property type="term" value="P:proteolysis"/>
    <property type="evidence" value="ECO:0007669"/>
    <property type="project" value="UniProtKB-KW"/>
</dbReference>
<dbReference type="EMBL" id="AMRI01000035">
    <property type="protein sequence ID" value="EKE67928.1"/>
    <property type="molecule type" value="Genomic_DNA"/>
</dbReference>
<evidence type="ECO:0000256" key="9">
    <source>
        <dbReference type="ARBA" id="ARBA00022989"/>
    </source>
</evidence>
<organism evidence="14 15">
    <name type="scientific">Gallaecimonas xiamenensis 3-C-1</name>
    <dbReference type="NCBI Taxonomy" id="745411"/>
    <lineage>
        <taxon>Bacteria</taxon>
        <taxon>Pseudomonadati</taxon>
        <taxon>Pseudomonadota</taxon>
        <taxon>Gammaproteobacteria</taxon>
        <taxon>Enterobacterales</taxon>
        <taxon>Gallaecimonadaceae</taxon>
        <taxon>Gallaecimonas</taxon>
    </lineage>
</organism>
<name>K2IYF4_9GAMM</name>
<dbReference type="PANTHER" id="PTHR39188">
    <property type="entry name" value="MEMBRANE-ASSOCIATED ZINC METALLOPROTEASE M50B"/>
    <property type="match status" value="1"/>
</dbReference>
<feature type="transmembrane region" description="Helical" evidence="12">
    <location>
        <begin position="259"/>
        <end position="289"/>
    </location>
</feature>
<feature type="domain" description="Peptidase M50" evidence="13">
    <location>
        <begin position="222"/>
        <end position="260"/>
    </location>
</feature>
<evidence type="ECO:0000256" key="7">
    <source>
        <dbReference type="ARBA" id="ARBA00022801"/>
    </source>
</evidence>
<dbReference type="OrthoDB" id="8772544at2"/>
<dbReference type="PANTHER" id="PTHR39188:SF3">
    <property type="entry name" value="STAGE IV SPORULATION PROTEIN FB"/>
    <property type="match status" value="1"/>
</dbReference>
<comment type="similarity">
    <text evidence="3">Belongs to the peptidase M50B family.</text>
</comment>
<feature type="transmembrane region" description="Helical" evidence="12">
    <location>
        <begin position="309"/>
        <end position="332"/>
    </location>
</feature>
<keyword evidence="10" id="KW-0482">Metalloprotease</keyword>
<evidence type="ECO:0000256" key="2">
    <source>
        <dbReference type="ARBA" id="ARBA00004141"/>
    </source>
</evidence>
<evidence type="ECO:0000256" key="5">
    <source>
        <dbReference type="ARBA" id="ARBA00022692"/>
    </source>
</evidence>
<keyword evidence="6" id="KW-0479">Metal-binding</keyword>
<keyword evidence="7" id="KW-0378">Hydrolase</keyword>
<evidence type="ECO:0000256" key="3">
    <source>
        <dbReference type="ARBA" id="ARBA00007931"/>
    </source>
</evidence>
<dbReference type="Proteomes" id="UP000006755">
    <property type="component" value="Unassembled WGS sequence"/>
</dbReference>
<evidence type="ECO:0000256" key="8">
    <source>
        <dbReference type="ARBA" id="ARBA00022833"/>
    </source>
</evidence>
<evidence type="ECO:0000313" key="15">
    <source>
        <dbReference type="Proteomes" id="UP000006755"/>
    </source>
</evidence>
<gene>
    <name evidence="14" type="ORF">B3C1_17842</name>
</gene>
<proteinExistence type="inferred from homology"/>
<dbReference type="CDD" id="cd06160">
    <property type="entry name" value="S2P-M50_like_2"/>
    <property type="match status" value="1"/>
</dbReference>
<comment type="cofactor">
    <cofactor evidence="1">
        <name>Zn(2+)</name>
        <dbReference type="ChEBI" id="CHEBI:29105"/>
    </cofactor>
</comment>
<accession>K2IYF4</accession>
<evidence type="ECO:0000256" key="1">
    <source>
        <dbReference type="ARBA" id="ARBA00001947"/>
    </source>
</evidence>
<evidence type="ECO:0000259" key="13">
    <source>
        <dbReference type="Pfam" id="PF02163"/>
    </source>
</evidence>
<feature type="transmembrane region" description="Helical" evidence="12">
    <location>
        <begin position="121"/>
        <end position="149"/>
    </location>
</feature>
<evidence type="ECO:0000313" key="14">
    <source>
        <dbReference type="EMBL" id="EKE67928.1"/>
    </source>
</evidence>
<evidence type="ECO:0000256" key="11">
    <source>
        <dbReference type="ARBA" id="ARBA00023136"/>
    </source>
</evidence>
<keyword evidence="5 12" id="KW-0812">Transmembrane</keyword>
<evidence type="ECO:0000256" key="10">
    <source>
        <dbReference type="ARBA" id="ARBA00023049"/>
    </source>
</evidence>
<evidence type="ECO:0000256" key="12">
    <source>
        <dbReference type="SAM" id="Phobius"/>
    </source>
</evidence>
<sequence>MLLTFNASGHTFTLARTQGLEQLYVDDKPVSVRKIPGDNTEHRFALAGKEWQLQLSLEQGLYRFALSADGVTQQQGQAPLPDDLDQRPVPPIDPAETGHGKGFGWLALGLKLFKSVSAIKVALAGASFASYAYLFDWKIALALIAILVFHEYGHLKAMHRFHIPTKGIYLIPFFGGAAVSAEQFKTQWQEVYVALAGPSFGLLLCLVTGALYWLTGIPWLGAVLTLGAFLNLFNLLPIHPLDGGRVLKAAMASTQKKAAFYAVLAFSALGFALSLYFGLLLLSILLVAGVMDLLGERKAPSSQAPMDKWAMVVSAAWYLAVLLPLLGILMVMADSGLPGTEIPHLILSS</sequence>
<dbReference type="RefSeq" id="WP_008486552.1">
    <property type="nucleotide sequence ID" value="NZ_AMRI01000035.1"/>
</dbReference>
<protein>
    <submittedName>
        <fullName evidence="14">Zn-dependent protease</fullName>
    </submittedName>
</protein>
<dbReference type="AlphaFoldDB" id="K2IYF4"/>
<keyword evidence="4 14" id="KW-0645">Protease</keyword>
<comment type="subcellular location">
    <subcellularLocation>
        <location evidence="2">Membrane</location>
        <topology evidence="2">Multi-pass membrane protein</topology>
    </subcellularLocation>
</comment>
<comment type="caution">
    <text evidence="14">The sequence shown here is derived from an EMBL/GenBank/DDBJ whole genome shotgun (WGS) entry which is preliminary data.</text>
</comment>
<evidence type="ECO:0000256" key="6">
    <source>
        <dbReference type="ARBA" id="ARBA00022723"/>
    </source>
</evidence>
<feature type="transmembrane region" description="Helical" evidence="12">
    <location>
        <begin position="191"/>
        <end position="213"/>
    </location>
</feature>
<keyword evidence="11 12" id="KW-0472">Membrane</keyword>
<keyword evidence="9 12" id="KW-1133">Transmembrane helix</keyword>
<keyword evidence="8" id="KW-0862">Zinc</keyword>
<evidence type="ECO:0000256" key="4">
    <source>
        <dbReference type="ARBA" id="ARBA00022670"/>
    </source>
</evidence>
<dbReference type="PATRIC" id="fig|745411.4.peg.3508"/>
<dbReference type="Pfam" id="PF02163">
    <property type="entry name" value="Peptidase_M50"/>
    <property type="match status" value="2"/>
</dbReference>
<feature type="transmembrane region" description="Helical" evidence="12">
    <location>
        <begin position="219"/>
        <end position="238"/>
    </location>
</feature>
<dbReference type="GO" id="GO:0016020">
    <property type="term" value="C:membrane"/>
    <property type="evidence" value="ECO:0007669"/>
    <property type="project" value="UniProtKB-SubCell"/>
</dbReference>
<dbReference type="InterPro" id="IPR008915">
    <property type="entry name" value="Peptidase_M50"/>
</dbReference>
<dbReference type="GO" id="GO:0046872">
    <property type="term" value="F:metal ion binding"/>
    <property type="evidence" value="ECO:0007669"/>
    <property type="project" value="UniProtKB-KW"/>
</dbReference>